<evidence type="ECO:0000256" key="1">
    <source>
        <dbReference type="SAM" id="Phobius"/>
    </source>
</evidence>
<sequence>MQALLEFIMRGRLQAVTAAMIGSWFPLVSPAVVALVSLRKGAFEGALVMVGAMLPALFALVLNTQGMSDIGPAMVFVTLLSLVVVMLAAQVLRLTVSWARTLTGLVALSAAAALVLGVFLPDPVQAMTDALGDFMQQLAANAPEGAVVASPDGTFVLGLIAFVIALSGVGSLLLARWCQARLYNPGGFQQEFHSLRLTPVQAMISALAAIYCMVQPMGYQPWASLFSLPLLVAGVALIHALVQARGSGPGWLVVMYIALFVWAPLTALLAAVGLADTWLNIRGRLQAKAPSDD</sequence>
<keyword evidence="3" id="KW-1185">Reference proteome</keyword>
<keyword evidence="1" id="KW-1133">Transmembrane helix</keyword>
<feature type="transmembrane region" description="Helical" evidence="1">
    <location>
        <begin position="222"/>
        <end position="242"/>
    </location>
</feature>
<protein>
    <recommendedName>
        <fullName evidence="4">DUF2232 domain-containing protein</fullName>
    </recommendedName>
</protein>
<feature type="transmembrane region" description="Helical" evidence="1">
    <location>
        <begin position="70"/>
        <end position="89"/>
    </location>
</feature>
<feature type="transmembrane region" description="Helical" evidence="1">
    <location>
        <begin position="15"/>
        <end position="38"/>
    </location>
</feature>
<dbReference type="KEGG" id="saga:M5M_10230"/>
<dbReference type="STRING" id="1117647.M5M_10230"/>
<keyword evidence="1" id="KW-0812">Transmembrane</keyword>
<dbReference type="EMBL" id="CP003746">
    <property type="protein sequence ID" value="AFU99227.1"/>
    <property type="molecule type" value="Genomic_DNA"/>
</dbReference>
<dbReference type="eggNOG" id="ENOG50329TX">
    <property type="taxonomic scope" value="Bacteria"/>
</dbReference>
<name>K4KZ89_SIMAS</name>
<dbReference type="AlphaFoldDB" id="K4KZ89"/>
<organism evidence="2 3">
    <name type="scientific">Simiduia agarivorans (strain DSM 21679 / JCM 13881 / BCRC 17597 / SA1)</name>
    <dbReference type="NCBI Taxonomy" id="1117647"/>
    <lineage>
        <taxon>Bacteria</taxon>
        <taxon>Pseudomonadati</taxon>
        <taxon>Pseudomonadota</taxon>
        <taxon>Gammaproteobacteria</taxon>
        <taxon>Cellvibrionales</taxon>
        <taxon>Cellvibrionaceae</taxon>
        <taxon>Simiduia</taxon>
    </lineage>
</organism>
<evidence type="ECO:0000313" key="3">
    <source>
        <dbReference type="Proteomes" id="UP000000466"/>
    </source>
</evidence>
<feature type="transmembrane region" description="Helical" evidence="1">
    <location>
        <begin position="45"/>
        <end position="64"/>
    </location>
</feature>
<feature type="transmembrane region" description="Helical" evidence="1">
    <location>
        <begin position="101"/>
        <end position="120"/>
    </location>
</feature>
<feature type="transmembrane region" description="Helical" evidence="1">
    <location>
        <begin position="155"/>
        <end position="175"/>
    </location>
</feature>
<dbReference type="Proteomes" id="UP000000466">
    <property type="component" value="Chromosome"/>
</dbReference>
<gene>
    <name evidence="2" type="ordered locus">M5M_10230</name>
</gene>
<dbReference type="HOGENOM" id="CLU_075529_0_0_6"/>
<accession>K4KZ89</accession>
<reference evidence="2 3" key="1">
    <citation type="journal article" date="2013" name="Genome Announc.">
        <title>Complete genome sequence of Simiduia agarivorans SA1(T), a marine bacterium able to degrade a variety of polysaccharides.</title>
        <authorList>
            <person name="Lin S.Y."/>
            <person name="Shieh W.Y."/>
            <person name="Chen J.S."/>
            <person name="Tang S.L."/>
        </authorList>
    </citation>
    <scope>NUCLEOTIDE SEQUENCE [LARGE SCALE GENOMIC DNA]</scope>
    <source>
        <strain evidence="3">DSM 21679 / JCM 13881 / BCRC 17597 / SA1</strain>
    </source>
</reference>
<evidence type="ECO:0008006" key="4">
    <source>
        <dbReference type="Google" id="ProtNLM"/>
    </source>
</evidence>
<evidence type="ECO:0000313" key="2">
    <source>
        <dbReference type="EMBL" id="AFU99227.1"/>
    </source>
</evidence>
<feature type="transmembrane region" description="Helical" evidence="1">
    <location>
        <begin position="254"/>
        <end position="275"/>
    </location>
</feature>
<proteinExistence type="predicted"/>
<keyword evidence="1" id="KW-0472">Membrane</keyword>